<proteinExistence type="predicted"/>
<sequence length="37" mass="4270">MKSAPVPFRFSISKIRSQNFTKTCRELAKNSHCTLIE</sequence>
<organism evidence="1">
    <name type="scientific">virus sp. ctpeS3</name>
    <dbReference type="NCBI Taxonomy" id="2826815"/>
    <lineage>
        <taxon>Viruses</taxon>
    </lineage>
</organism>
<reference evidence="1" key="1">
    <citation type="journal article" date="2021" name="Proc. Natl. Acad. Sci. U.S.A.">
        <title>A Catalog of Tens of Thousands of Viruses from Human Metagenomes Reveals Hidden Associations with Chronic Diseases.</title>
        <authorList>
            <person name="Tisza M.J."/>
            <person name="Buck C.B."/>
        </authorList>
    </citation>
    <scope>NUCLEOTIDE SEQUENCE</scope>
    <source>
        <strain evidence="1">CtpeS3</strain>
    </source>
</reference>
<protein>
    <submittedName>
        <fullName evidence="1">Uncharacterized protein</fullName>
    </submittedName>
</protein>
<evidence type="ECO:0000313" key="1">
    <source>
        <dbReference type="EMBL" id="DAE27767.1"/>
    </source>
</evidence>
<dbReference type="EMBL" id="BK015845">
    <property type="protein sequence ID" value="DAE27767.1"/>
    <property type="molecule type" value="Genomic_DNA"/>
</dbReference>
<name>A0A8S5R8U0_9VIRU</name>
<accession>A0A8S5R8U0</accession>